<dbReference type="Gene3D" id="3.40.50.300">
    <property type="entry name" value="P-loop containing nucleotide triphosphate hydrolases"/>
    <property type="match status" value="1"/>
</dbReference>
<dbReference type="PROSITE" id="PS50893">
    <property type="entry name" value="ABC_TRANSPORTER_2"/>
    <property type="match status" value="1"/>
</dbReference>
<evidence type="ECO:0000256" key="2">
    <source>
        <dbReference type="ARBA" id="ARBA00022475"/>
    </source>
</evidence>
<evidence type="ECO:0000256" key="3">
    <source>
        <dbReference type="ARBA" id="ARBA00022741"/>
    </source>
</evidence>
<dbReference type="SMART" id="SM00382">
    <property type="entry name" value="AAA"/>
    <property type="match status" value="1"/>
</dbReference>
<keyword evidence="3" id="KW-0547">Nucleotide-binding</keyword>
<dbReference type="PANTHER" id="PTHR43166">
    <property type="entry name" value="AMINO ACID IMPORT ATP-BINDING PROTEIN"/>
    <property type="match status" value="1"/>
</dbReference>
<proteinExistence type="predicted"/>
<dbReference type="InterPro" id="IPR003593">
    <property type="entry name" value="AAA+_ATPase"/>
</dbReference>
<evidence type="ECO:0000259" key="7">
    <source>
        <dbReference type="PROSITE" id="PS50893"/>
    </source>
</evidence>
<gene>
    <name evidence="8" type="ORF">MJA45_08460</name>
</gene>
<evidence type="ECO:0000256" key="6">
    <source>
        <dbReference type="ARBA" id="ARBA00023136"/>
    </source>
</evidence>
<sequence length="241" mass="27309">MIVRNLSKRFGSEAEVLSGISFQVDQGEFVAIIGSSGSGKSTLLRCLSLQETWTEGEYIYEGRDITKLNPLEKFKVRKNWAFLEEKPNVNMRTTAQKNVWTGRWKQTPLWRLVTRRAAMDEHVMAADYLEKVGLLDKGDEKVEKLSGGEQQRVALAKALVQEAQVIFADEPVRGLDPASSERVMEDLRKTAKRDNVTIICCLHKLELAERYATRIMGLSGGKIVLDIPARRLTLREKDMIL</sequence>
<keyword evidence="4 8" id="KW-0067">ATP-binding</keyword>
<name>A0AA96RF06_9BACL</name>
<protein>
    <submittedName>
        <fullName evidence="8">ATP-binding cassette domain-containing protein</fullName>
    </submittedName>
</protein>
<keyword evidence="9" id="KW-1185">Reference proteome</keyword>
<evidence type="ECO:0000256" key="1">
    <source>
        <dbReference type="ARBA" id="ARBA00022448"/>
    </source>
</evidence>
<dbReference type="RefSeq" id="WP_315606825.1">
    <property type="nucleotide sequence ID" value="NZ_CP130318.1"/>
</dbReference>
<dbReference type="GO" id="GO:0016887">
    <property type="term" value="F:ATP hydrolysis activity"/>
    <property type="evidence" value="ECO:0007669"/>
    <property type="project" value="InterPro"/>
</dbReference>
<dbReference type="InterPro" id="IPR050086">
    <property type="entry name" value="MetN_ABC_transporter-like"/>
</dbReference>
<organism evidence="8 9">
    <name type="scientific">Paenibacillus aurantius</name>
    <dbReference type="NCBI Taxonomy" id="2918900"/>
    <lineage>
        <taxon>Bacteria</taxon>
        <taxon>Bacillati</taxon>
        <taxon>Bacillota</taxon>
        <taxon>Bacilli</taxon>
        <taxon>Bacillales</taxon>
        <taxon>Paenibacillaceae</taxon>
        <taxon>Paenibacillus</taxon>
    </lineage>
</organism>
<keyword evidence="5" id="KW-1278">Translocase</keyword>
<evidence type="ECO:0000313" key="8">
    <source>
        <dbReference type="EMBL" id="WNQ13045.1"/>
    </source>
</evidence>
<dbReference type="SUPFAM" id="SSF52540">
    <property type="entry name" value="P-loop containing nucleoside triphosphate hydrolases"/>
    <property type="match status" value="1"/>
</dbReference>
<dbReference type="AlphaFoldDB" id="A0AA96RF06"/>
<keyword evidence="6" id="KW-0472">Membrane</keyword>
<dbReference type="PROSITE" id="PS00211">
    <property type="entry name" value="ABC_TRANSPORTER_1"/>
    <property type="match status" value="1"/>
</dbReference>
<dbReference type="InterPro" id="IPR027417">
    <property type="entry name" value="P-loop_NTPase"/>
</dbReference>
<dbReference type="Proteomes" id="UP001305702">
    <property type="component" value="Chromosome"/>
</dbReference>
<keyword evidence="1" id="KW-0813">Transport</keyword>
<dbReference type="Pfam" id="PF00005">
    <property type="entry name" value="ABC_tran"/>
    <property type="match status" value="1"/>
</dbReference>
<dbReference type="EMBL" id="CP130318">
    <property type="protein sequence ID" value="WNQ13045.1"/>
    <property type="molecule type" value="Genomic_DNA"/>
</dbReference>
<dbReference type="InterPro" id="IPR003439">
    <property type="entry name" value="ABC_transporter-like_ATP-bd"/>
</dbReference>
<feature type="domain" description="ABC transporter" evidence="7">
    <location>
        <begin position="1"/>
        <end position="240"/>
    </location>
</feature>
<evidence type="ECO:0000313" key="9">
    <source>
        <dbReference type="Proteomes" id="UP001305702"/>
    </source>
</evidence>
<keyword evidence="2" id="KW-1003">Cell membrane</keyword>
<evidence type="ECO:0000256" key="5">
    <source>
        <dbReference type="ARBA" id="ARBA00022967"/>
    </source>
</evidence>
<dbReference type="KEGG" id="paun:MJA45_08460"/>
<evidence type="ECO:0000256" key="4">
    <source>
        <dbReference type="ARBA" id="ARBA00022840"/>
    </source>
</evidence>
<reference evidence="8 9" key="1">
    <citation type="submission" date="2022-02" db="EMBL/GenBank/DDBJ databases">
        <title>Paenibacillus sp. MBLB1776 Whole Genome Shotgun Sequencing.</title>
        <authorList>
            <person name="Hwang C.Y."/>
            <person name="Cho E.-S."/>
            <person name="Seo M.-J."/>
        </authorList>
    </citation>
    <scope>NUCLEOTIDE SEQUENCE [LARGE SCALE GENOMIC DNA]</scope>
    <source>
        <strain evidence="8 9">MBLB1776</strain>
    </source>
</reference>
<accession>A0AA96RF06</accession>
<dbReference type="InterPro" id="IPR017871">
    <property type="entry name" value="ABC_transporter-like_CS"/>
</dbReference>
<dbReference type="PANTHER" id="PTHR43166:SF6">
    <property type="entry name" value="PHOSPHONATES IMPORT ATP-BINDING PROTEIN PHNC"/>
    <property type="match status" value="1"/>
</dbReference>
<dbReference type="GO" id="GO:0005524">
    <property type="term" value="F:ATP binding"/>
    <property type="evidence" value="ECO:0007669"/>
    <property type="project" value="UniProtKB-KW"/>
</dbReference>